<dbReference type="AlphaFoldDB" id="A0A8T1WWY5"/>
<evidence type="ECO:0000256" key="3">
    <source>
        <dbReference type="ARBA" id="ARBA00022692"/>
    </source>
</evidence>
<evidence type="ECO:0000256" key="2">
    <source>
        <dbReference type="ARBA" id="ARBA00022448"/>
    </source>
</evidence>
<feature type="transmembrane region" description="Helical" evidence="7">
    <location>
        <begin position="260"/>
        <end position="284"/>
    </location>
</feature>
<dbReference type="OrthoDB" id="111832at2759"/>
<keyword evidence="3 7" id="KW-0812">Transmembrane</keyword>
<dbReference type="Pfam" id="PF03092">
    <property type="entry name" value="BT1"/>
    <property type="match status" value="1"/>
</dbReference>
<evidence type="ECO:0000313" key="9">
    <source>
        <dbReference type="Proteomes" id="UP000693981"/>
    </source>
</evidence>
<feature type="transmembrane region" description="Helical" evidence="7">
    <location>
        <begin position="130"/>
        <end position="150"/>
    </location>
</feature>
<comment type="caution">
    <text evidence="8">The sequence shown here is derived from an EMBL/GenBank/DDBJ whole genome shotgun (WGS) entry which is preliminary data.</text>
</comment>
<dbReference type="PANTHER" id="PTHR31585:SF5">
    <property type="entry name" value="RNA-BINDING S4 DOMAIN-CONTAINING PROTEIN"/>
    <property type="match status" value="1"/>
</dbReference>
<feature type="transmembrane region" description="Helical" evidence="7">
    <location>
        <begin position="524"/>
        <end position="542"/>
    </location>
</feature>
<name>A0A8T1WWY5_9STRA</name>
<sequence>MSSPTSADRTSRSLVGAGDNHLQKLQSPTGFYNDLKSPGDLEGGALRPGGPPSSLYSRQNLGLAAHQISVAVVYGSIAGVIYSVLNNYLNMSAVLVATATALVKVPHALRVFTGLISDCYPICGYRRRPYMVAGWALSFVCCLVMAVIPLGDPYYGDSSLEDIPESEWTVEQQALINHSAPGHGVKLIILFMLAHLGTIVAYGAADGYLVELAQREPEAIRGSIQTDIAIVTAVAGILTSFMTGIGLNSEPYGGTFSWDMGFSGVMGVCAAFSLVTVPLCWFCVTEEKAPAQPTGPFFAYLYDFMQYRVIYQVLAFRFFTRIFSNFSVTAESKIKSIWSGVEPLNDGIASMLSSFIGFLAVWVVRKWGLNWNWRWVVVVCQIAVVVIDCFPTFLTIWDVYRSQWFWLGVPLLGEVPSNIGDLVSKLFVIEIAEPGSEATIMGLIISINNIGTPFSTVMYKSIDAHFNIAAKDIRKDTHEVRSDVTYAYLIAYAFNLASIIFVFWLPRQKAHVHELKRAGGKSKWIGILTVAYILFGFVWVVLTNCLTLSTSTSCLRIAGGSGC</sequence>
<keyword evidence="9" id="KW-1185">Reference proteome</keyword>
<dbReference type="Proteomes" id="UP000693981">
    <property type="component" value="Unassembled WGS sequence"/>
</dbReference>
<keyword evidence="4 7" id="KW-1133">Transmembrane helix</keyword>
<dbReference type="PANTHER" id="PTHR31585">
    <property type="entry name" value="FOLATE-BIOPTERIN TRANSPORTER 1, CHLOROPLASTIC"/>
    <property type="match status" value="1"/>
</dbReference>
<proteinExistence type="predicted"/>
<evidence type="ECO:0000313" key="8">
    <source>
        <dbReference type="EMBL" id="KAG7396353.1"/>
    </source>
</evidence>
<organism evidence="8 9">
    <name type="scientific">Phytophthora boehmeriae</name>
    <dbReference type="NCBI Taxonomy" id="109152"/>
    <lineage>
        <taxon>Eukaryota</taxon>
        <taxon>Sar</taxon>
        <taxon>Stramenopiles</taxon>
        <taxon>Oomycota</taxon>
        <taxon>Peronosporomycetes</taxon>
        <taxon>Peronosporales</taxon>
        <taxon>Peronosporaceae</taxon>
        <taxon>Phytophthora</taxon>
    </lineage>
</organism>
<evidence type="ECO:0000256" key="4">
    <source>
        <dbReference type="ARBA" id="ARBA00022989"/>
    </source>
</evidence>
<evidence type="ECO:0008006" key="10">
    <source>
        <dbReference type="Google" id="ProtNLM"/>
    </source>
</evidence>
<dbReference type="GO" id="GO:0016020">
    <property type="term" value="C:membrane"/>
    <property type="evidence" value="ECO:0007669"/>
    <property type="project" value="UniProtKB-SubCell"/>
</dbReference>
<keyword evidence="5 7" id="KW-0472">Membrane</keyword>
<feature type="transmembrane region" description="Helical" evidence="7">
    <location>
        <begin position="187"/>
        <end position="205"/>
    </location>
</feature>
<evidence type="ECO:0000256" key="7">
    <source>
        <dbReference type="SAM" id="Phobius"/>
    </source>
</evidence>
<feature type="transmembrane region" description="Helical" evidence="7">
    <location>
        <begin position="376"/>
        <end position="397"/>
    </location>
</feature>
<comment type="subcellular location">
    <subcellularLocation>
        <location evidence="1">Membrane</location>
        <topology evidence="1">Multi-pass membrane protein</topology>
    </subcellularLocation>
</comment>
<feature type="transmembrane region" description="Helical" evidence="7">
    <location>
        <begin position="61"/>
        <end position="82"/>
    </location>
</feature>
<gene>
    <name evidence="8" type="ORF">PHYBOEH_002436</name>
</gene>
<keyword evidence="2" id="KW-0813">Transport</keyword>
<feature type="transmembrane region" description="Helical" evidence="7">
    <location>
        <begin position="486"/>
        <end position="504"/>
    </location>
</feature>
<reference evidence="8" key="1">
    <citation type="submission" date="2021-02" db="EMBL/GenBank/DDBJ databases">
        <authorList>
            <person name="Palmer J.M."/>
        </authorList>
    </citation>
    <scope>NUCLEOTIDE SEQUENCE</scope>
    <source>
        <strain evidence="8">SCRP23</strain>
    </source>
</reference>
<accession>A0A8T1WWY5</accession>
<feature type="region of interest" description="Disordered" evidence="6">
    <location>
        <begin position="1"/>
        <end position="26"/>
    </location>
</feature>
<feature type="transmembrane region" description="Helical" evidence="7">
    <location>
        <begin position="226"/>
        <end position="248"/>
    </location>
</feature>
<feature type="transmembrane region" description="Helical" evidence="7">
    <location>
        <begin position="348"/>
        <end position="364"/>
    </location>
</feature>
<evidence type="ECO:0000256" key="1">
    <source>
        <dbReference type="ARBA" id="ARBA00004141"/>
    </source>
</evidence>
<evidence type="ECO:0000256" key="6">
    <source>
        <dbReference type="SAM" id="MobiDB-lite"/>
    </source>
</evidence>
<evidence type="ECO:0000256" key="5">
    <source>
        <dbReference type="ARBA" id="ARBA00023136"/>
    </source>
</evidence>
<protein>
    <recommendedName>
        <fullName evidence="10">Transmembrane protein</fullName>
    </recommendedName>
</protein>
<dbReference type="EMBL" id="JAGDFL010000160">
    <property type="protein sequence ID" value="KAG7396353.1"/>
    <property type="molecule type" value="Genomic_DNA"/>
</dbReference>
<dbReference type="InterPro" id="IPR039309">
    <property type="entry name" value="BT1"/>
</dbReference>